<proteinExistence type="predicted"/>
<keyword evidence="1" id="KW-1133">Transmembrane helix</keyword>
<organism evidence="2">
    <name type="scientific">marine sediment metagenome</name>
    <dbReference type="NCBI Taxonomy" id="412755"/>
    <lineage>
        <taxon>unclassified sequences</taxon>
        <taxon>metagenomes</taxon>
        <taxon>ecological metagenomes</taxon>
    </lineage>
</organism>
<keyword evidence="1" id="KW-0812">Transmembrane</keyword>
<name>A0A0F9LIL0_9ZZZZ</name>
<keyword evidence="1" id="KW-0472">Membrane</keyword>
<evidence type="ECO:0000313" key="2">
    <source>
        <dbReference type="EMBL" id="KKM27325.1"/>
    </source>
</evidence>
<evidence type="ECO:0000256" key="1">
    <source>
        <dbReference type="SAM" id="Phobius"/>
    </source>
</evidence>
<dbReference type="EMBL" id="LAZR01012343">
    <property type="protein sequence ID" value="KKM27325.1"/>
    <property type="molecule type" value="Genomic_DNA"/>
</dbReference>
<protein>
    <submittedName>
        <fullName evidence="2">Uncharacterized protein</fullName>
    </submittedName>
</protein>
<sequence length="46" mass="4926">MTDALVHRFEQALVALATVGVLLVAFMLSALLVSVAVAIAWTFPIR</sequence>
<comment type="caution">
    <text evidence="2">The sequence shown here is derived from an EMBL/GenBank/DDBJ whole genome shotgun (WGS) entry which is preliminary data.</text>
</comment>
<feature type="transmembrane region" description="Helical" evidence="1">
    <location>
        <begin position="12"/>
        <end position="43"/>
    </location>
</feature>
<gene>
    <name evidence="2" type="ORF">LCGC14_1575840</name>
</gene>
<accession>A0A0F9LIL0</accession>
<dbReference type="AlphaFoldDB" id="A0A0F9LIL0"/>
<reference evidence="2" key="1">
    <citation type="journal article" date="2015" name="Nature">
        <title>Complex archaea that bridge the gap between prokaryotes and eukaryotes.</title>
        <authorList>
            <person name="Spang A."/>
            <person name="Saw J.H."/>
            <person name="Jorgensen S.L."/>
            <person name="Zaremba-Niedzwiedzka K."/>
            <person name="Martijn J."/>
            <person name="Lind A.E."/>
            <person name="van Eijk R."/>
            <person name="Schleper C."/>
            <person name="Guy L."/>
            <person name="Ettema T.J."/>
        </authorList>
    </citation>
    <scope>NUCLEOTIDE SEQUENCE</scope>
</reference>